<organism evidence="1 2">
    <name type="scientific">Trypanosoma rangeli</name>
    <dbReference type="NCBI Taxonomy" id="5698"/>
    <lineage>
        <taxon>Eukaryota</taxon>
        <taxon>Discoba</taxon>
        <taxon>Euglenozoa</taxon>
        <taxon>Kinetoplastea</taxon>
        <taxon>Metakinetoplastina</taxon>
        <taxon>Trypanosomatida</taxon>
        <taxon>Trypanosomatidae</taxon>
        <taxon>Trypanosoma</taxon>
        <taxon>Herpetosoma</taxon>
    </lineage>
</organism>
<dbReference type="SUPFAM" id="SSF47072">
    <property type="entry name" value="Cysteine alpha-hairpin motif"/>
    <property type="match status" value="1"/>
</dbReference>
<dbReference type="Proteomes" id="UP000283634">
    <property type="component" value="Unassembled WGS sequence"/>
</dbReference>
<dbReference type="OrthoDB" id="268421at2759"/>
<dbReference type="EMBL" id="MKGL01000129">
    <property type="protein sequence ID" value="RNF05649.1"/>
    <property type="molecule type" value="Genomic_DNA"/>
</dbReference>
<keyword evidence="2" id="KW-1185">Reference proteome</keyword>
<proteinExistence type="predicted"/>
<protein>
    <submittedName>
        <fullName evidence="1">Uncharacterized protein</fullName>
    </submittedName>
</protein>
<dbReference type="GeneID" id="40328415"/>
<sequence>MESCICDDEATKWRRCTEQNLGDLNLEKKCTVELAAFDQCIVSWRLNGAKDVKIKGTNEGEPPPQCAGLSCLIGRCLQQTNYDFSRCKVHMQHFKHCVRSFYGSEYIV</sequence>
<accession>A0A422NJZ3</accession>
<evidence type="ECO:0000313" key="2">
    <source>
        <dbReference type="Proteomes" id="UP000283634"/>
    </source>
</evidence>
<evidence type="ECO:0000313" key="1">
    <source>
        <dbReference type="EMBL" id="RNF05649.1"/>
    </source>
</evidence>
<name>A0A422NJZ3_TRYRA</name>
<dbReference type="Gene3D" id="1.10.287.1130">
    <property type="entry name" value="CytochromE C oxidase copper chaperone"/>
    <property type="match status" value="1"/>
</dbReference>
<comment type="caution">
    <text evidence="1">The sequence shown here is derived from an EMBL/GenBank/DDBJ whole genome shotgun (WGS) entry which is preliminary data.</text>
</comment>
<dbReference type="OMA" id="FERCKPH"/>
<dbReference type="PROSITE" id="PS51808">
    <property type="entry name" value="CHCH"/>
    <property type="match status" value="1"/>
</dbReference>
<reference evidence="1 2" key="1">
    <citation type="journal article" date="2018" name="BMC Genomics">
        <title>Genomic comparison of Trypanosoma conorhini and Trypanosoma rangeli to Trypanosoma cruzi strains of high and low virulence.</title>
        <authorList>
            <person name="Bradwell K.R."/>
            <person name="Koparde V.N."/>
            <person name="Matveyev A.V."/>
            <person name="Serrano M.G."/>
            <person name="Alves J.M."/>
            <person name="Parikh H."/>
            <person name="Huang B."/>
            <person name="Lee V."/>
            <person name="Espinosa-Alvarez O."/>
            <person name="Ortiz P.A."/>
            <person name="Costa-Martins A.G."/>
            <person name="Teixeira M.M."/>
            <person name="Buck G.A."/>
        </authorList>
    </citation>
    <scope>NUCLEOTIDE SEQUENCE [LARGE SCALE GENOMIC DNA]</scope>
    <source>
        <strain evidence="1 2">AM80</strain>
    </source>
</reference>
<dbReference type="RefSeq" id="XP_029238808.1">
    <property type="nucleotide sequence ID" value="XM_029381408.1"/>
</dbReference>
<dbReference type="AlphaFoldDB" id="A0A422NJZ3"/>
<gene>
    <name evidence="1" type="ORF">TraAM80_04482</name>
</gene>
<dbReference type="InterPro" id="IPR009069">
    <property type="entry name" value="Cys_alpha_HP_mot_SF"/>
</dbReference>